<name>D8QS85_SELML</name>
<dbReference type="EMBL" id="GL377566">
    <property type="protein sequence ID" value="EFJ36891.1"/>
    <property type="molecule type" value="Genomic_DNA"/>
</dbReference>
<keyword evidence="3 8" id="KW-0808">Transferase</keyword>
<dbReference type="InterPro" id="IPR039859">
    <property type="entry name" value="PFA4/ZDH16/20/ERF2-like"/>
</dbReference>
<dbReference type="eggNOG" id="KOG1311">
    <property type="taxonomic scope" value="Eukaryota"/>
</dbReference>
<keyword evidence="7 8" id="KW-0012">Acyltransferase</keyword>
<evidence type="ECO:0000313" key="11">
    <source>
        <dbReference type="EMBL" id="EFJ36891.1"/>
    </source>
</evidence>
<dbReference type="InParanoid" id="D8QS85"/>
<dbReference type="OrthoDB" id="9909019at2759"/>
<feature type="transmembrane region" description="Helical" evidence="8">
    <location>
        <begin position="196"/>
        <end position="219"/>
    </location>
</feature>
<dbReference type="GO" id="GO:0005783">
    <property type="term" value="C:endoplasmic reticulum"/>
    <property type="evidence" value="ECO:0000318"/>
    <property type="project" value="GO_Central"/>
</dbReference>
<dbReference type="GO" id="GO:0006612">
    <property type="term" value="P:protein targeting to membrane"/>
    <property type="evidence" value="ECO:0000318"/>
    <property type="project" value="GO_Central"/>
</dbReference>
<dbReference type="GO" id="GO:0019706">
    <property type="term" value="F:protein-cysteine S-palmitoyltransferase activity"/>
    <property type="evidence" value="ECO:0000318"/>
    <property type="project" value="GO_Central"/>
</dbReference>
<keyword evidence="4 8" id="KW-0812">Transmembrane</keyword>
<evidence type="ECO:0000256" key="7">
    <source>
        <dbReference type="ARBA" id="ARBA00023315"/>
    </source>
</evidence>
<gene>
    <name evidence="11" type="ORF">SELMODRAFT_21251</name>
</gene>
<dbReference type="PANTHER" id="PTHR22883">
    <property type="entry name" value="ZINC FINGER DHHC DOMAIN CONTAINING PROTEIN"/>
    <property type="match status" value="1"/>
</dbReference>
<feature type="region of interest" description="Disordered" evidence="9">
    <location>
        <begin position="295"/>
        <end position="317"/>
    </location>
</feature>
<dbReference type="Proteomes" id="UP000001514">
    <property type="component" value="Unassembled WGS sequence"/>
</dbReference>
<dbReference type="PROSITE" id="PS50216">
    <property type="entry name" value="DHHC"/>
    <property type="match status" value="1"/>
</dbReference>
<dbReference type="KEGG" id="smo:SELMODRAFT_21251"/>
<protein>
    <recommendedName>
        <fullName evidence="8">S-acyltransferase</fullName>
        <ecNumber evidence="8">2.3.1.225</ecNumber>
    </recommendedName>
    <alternativeName>
        <fullName evidence="8">Palmitoyltransferase</fullName>
    </alternativeName>
</protein>
<sequence length="427" mass="46514">MVRSHGWQLPAHGFQVVAITVFFLLVVAYFVFFAPFIGPNPWQYIVIGCYSILALVVFFLYVRCTGINPADSGVFVGQRFPEQNELKGLVSESSGSVVHRHGASEVPSGVEGNRERGLLSVCCGLICGCLVLPDNWWKQETLPTQLDEDVLYCTLCNAEVHKFSKHCRSCDKCVDGFDHHCRWLNNCVGKKNYPSFVALMAASLILLILQWGSGIAVLVRCFVHEEDTKSQIVTKLGNGFTRAPFAAVVATCTLVSVLASVPLGELFFFHVILMRKGITTYEYVVAMRAQNEQQGPSVEGEALSAPSSPGSSTATGITGSSSLGLQYRGAWCTPPRVFIDHQDEVIPHLEPGRVPSTVDPDSVPKLDKKSQKPQVRISAWKLAKLNPTEAAKAAAKARETSSVIKQIPGKGVEMDYSSSDVGSSRSS</sequence>
<feature type="transmembrane region" description="Helical" evidence="8">
    <location>
        <begin position="42"/>
        <end position="62"/>
    </location>
</feature>
<dbReference type="EC" id="2.3.1.225" evidence="8"/>
<evidence type="ECO:0000256" key="6">
    <source>
        <dbReference type="ARBA" id="ARBA00023136"/>
    </source>
</evidence>
<feature type="non-terminal residue" evidence="11">
    <location>
        <position position="427"/>
    </location>
</feature>
<evidence type="ECO:0000256" key="1">
    <source>
        <dbReference type="ARBA" id="ARBA00004141"/>
    </source>
</evidence>
<proteinExistence type="inferred from homology"/>
<keyword evidence="6 8" id="KW-0472">Membrane</keyword>
<feature type="region of interest" description="Disordered" evidence="9">
    <location>
        <begin position="349"/>
        <end position="371"/>
    </location>
</feature>
<evidence type="ECO:0000256" key="8">
    <source>
        <dbReference type="RuleBase" id="RU079119"/>
    </source>
</evidence>
<feature type="transmembrane region" description="Helical" evidence="8">
    <location>
        <begin position="12"/>
        <end position="36"/>
    </location>
</feature>
<evidence type="ECO:0000259" key="10">
    <source>
        <dbReference type="Pfam" id="PF01529"/>
    </source>
</evidence>
<evidence type="ECO:0000256" key="9">
    <source>
        <dbReference type="SAM" id="MobiDB-lite"/>
    </source>
</evidence>
<accession>D8QS85</accession>
<feature type="transmembrane region" description="Helical" evidence="8">
    <location>
        <begin position="245"/>
        <end position="269"/>
    </location>
</feature>
<comment type="catalytic activity">
    <reaction evidence="8">
        <text>L-cysteinyl-[protein] + hexadecanoyl-CoA = S-hexadecanoyl-L-cysteinyl-[protein] + CoA</text>
        <dbReference type="Rhea" id="RHEA:36683"/>
        <dbReference type="Rhea" id="RHEA-COMP:10131"/>
        <dbReference type="Rhea" id="RHEA-COMP:11032"/>
        <dbReference type="ChEBI" id="CHEBI:29950"/>
        <dbReference type="ChEBI" id="CHEBI:57287"/>
        <dbReference type="ChEBI" id="CHEBI:57379"/>
        <dbReference type="ChEBI" id="CHEBI:74151"/>
        <dbReference type="EC" id="2.3.1.225"/>
    </reaction>
</comment>
<keyword evidence="12" id="KW-1185">Reference proteome</keyword>
<feature type="compositionally biased region" description="Low complexity" evidence="9">
    <location>
        <begin position="302"/>
        <end position="317"/>
    </location>
</feature>
<dbReference type="GO" id="GO:0005794">
    <property type="term" value="C:Golgi apparatus"/>
    <property type="evidence" value="ECO:0000318"/>
    <property type="project" value="GO_Central"/>
</dbReference>
<dbReference type="HOGENOM" id="CLU_020283_2_1_1"/>
<dbReference type="OMA" id="LCTPPNI"/>
<evidence type="ECO:0000256" key="2">
    <source>
        <dbReference type="ARBA" id="ARBA00008574"/>
    </source>
</evidence>
<comment type="domain">
    <text evidence="8">The DHHC domain is required for palmitoyltransferase activity.</text>
</comment>
<dbReference type="InterPro" id="IPR001594">
    <property type="entry name" value="Palmitoyltrfase_DHHC"/>
</dbReference>
<evidence type="ECO:0000313" key="12">
    <source>
        <dbReference type="Proteomes" id="UP000001514"/>
    </source>
</evidence>
<keyword evidence="5 8" id="KW-1133">Transmembrane helix</keyword>
<dbReference type="AlphaFoldDB" id="D8QS85"/>
<evidence type="ECO:0000256" key="5">
    <source>
        <dbReference type="ARBA" id="ARBA00022989"/>
    </source>
</evidence>
<organism evidence="12">
    <name type="scientific">Selaginella moellendorffii</name>
    <name type="common">Spikemoss</name>
    <dbReference type="NCBI Taxonomy" id="88036"/>
    <lineage>
        <taxon>Eukaryota</taxon>
        <taxon>Viridiplantae</taxon>
        <taxon>Streptophyta</taxon>
        <taxon>Embryophyta</taxon>
        <taxon>Tracheophyta</taxon>
        <taxon>Lycopodiopsida</taxon>
        <taxon>Selaginellales</taxon>
        <taxon>Selaginellaceae</taxon>
        <taxon>Selaginella</taxon>
    </lineage>
</organism>
<dbReference type="Gramene" id="EFJ36891">
    <property type="protein sequence ID" value="EFJ36891"/>
    <property type="gene ID" value="SELMODRAFT_21251"/>
</dbReference>
<dbReference type="PANTHER" id="PTHR22883:SF203">
    <property type="entry name" value="PALMITOYLTRANSFERASE"/>
    <property type="match status" value="1"/>
</dbReference>
<comment type="similarity">
    <text evidence="2 8">Belongs to the DHHC palmitoyltransferase family.</text>
</comment>
<feature type="domain" description="Palmitoyltransferase DHHC" evidence="10">
    <location>
        <begin position="152"/>
        <end position="284"/>
    </location>
</feature>
<evidence type="ECO:0000256" key="3">
    <source>
        <dbReference type="ARBA" id="ARBA00022679"/>
    </source>
</evidence>
<reference evidence="11 12" key="1">
    <citation type="journal article" date="2011" name="Science">
        <title>The Selaginella genome identifies genetic changes associated with the evolution of vascular plants.</title>
        <authorList>
            <person name="Banks J.A."/>
            <person name="Nishiyama T."/>
            <person name="Hasebe M."/>
            <person name="Bowman J.L."/>
            <person name="Gribskov M."/>
            <person name="dePamphilis C."/>
            <person name="Albert V.A."/>
            <person name="Aono N."/>
            <person name="Aoyama T."/>
            <person name="Ambrose B.A."/>
            <person name="Ashton N.W."/>
            <person name="Axtell M.J."/>
            <person name="Barker E."/>
            <person name="Barker M.S."/>
            <person name="Bennetzen J.L."/>
            <person name="Bonawitz N.D."/>
            <person name="Chapple C."/>
            <person name="Cheng C."/>
            <person name="Correa L.G."/>
            <person name="Dacre M."/>
            <person name="DeBarry J."/>
            <person name="Dreyer I."/>
            <person name="Elias M."/>
            <person name="Engstrom E.M."/>
            <person name="Estelle M."/>
            <person name="Feng L."/>
            <person name="Finet C."/>
            <person name="Floyd S.K."/>
            <person name="Frommer W.B."/>
            <person name="Fujita T."/>
            <person name="Gramzow L."/>
            <person name="Gutensohn M."/>
            <person name="Harholt J."/>
            <person name="Hattori M."/>
            <person name="Heyl A."/>
            <person name="Hirai T."/>
            <person name="Hiwatashi Y."/>
            <person name="Ishikawa M."/>
            <person name="Iwata M."/>
            <person name="Karol K.G."/>
            <person name="Koehler B."/>
            <person name="Kolukisaoglu U."/>
            <person name="Kubo M."/>
            <person name="Kurata T."/>
            <person name="Lalonde S."/>
            <person name="Li K."/>
            <person name="Li Y."/>
            <person name="Litt A."/>
            <person name="Lyons E."/>
            <person name="Manning G."/>
            <person name="Maruyama T."/>
            <person name="Michael T.P."/>
            <person name="Mikami K."/>
            <person name="Miyazaki S."/>
            <person name="Morinaga S."/>
            <person name="Murata T."/>
            <person name="Mueller-Roeber B."/>
            <person name="Nelson D.R."/>
            <person name="Obara M."/>
            <person name="Oguri Y."/>
            <person name="Olmstead R.G."/>
            <person name="Onodera N."/>
            <person name="Petersen B.L."/>
            <person name="Pils B."/>
            <person name="Prigge M."/>
            <person name="Rensing S.A."/>
            <person name="Riano-Pachon D.M."/>
            <person name="Roberts A.W."/>
            <person name="Sato Y."/>
            <person name="Scheller H.V."/>
            <person name="Schulz B."/>
            <person name="Schulz C."/>
            <person name="Shakirov E.V."/>
            <person name="Shibagaki N."/>
            <person name="Shinohara N."/>
            <person name="Shippen D.E."/>
            <person name="Soerensen I."/>
            <person name="Sotooka R."/>
            <person name="Sugimoto N."/>
            <person name="Sugita M."/>
            <person name="Sumikawa N."/>
            <person name="Tanurdzic M."/>
            <person name="Theissen G."/>
            <person name="Ulvskov P."/>
            <person name="Wakazuki S."/>
            <person name="Weng J.K."/>
            <person name="Willats W.W."/>
            <person name="Wipf D."/>
            <person name="Wolf P.G."/>
            <person name="Yang L."/>
            <person name="Zimmer A.D."/>
            <person name="Zhu Q."/>
            <person name="Mitros T."/>
            <person name="Hellsten U."/>
            <person name="Loque D."/>
            <person name="Otillar R."/>
            <person name="Salamov A."/>
            <person name="Schmutz J."/>
            <person name="Shapiro H."/>
            <person name="Lindquist E."/>
            <person name="Lucas S."/>
            <person name="Rokhsar D."/>
            <person name="Grigoriev I.V."/>
        </authorList>
    </citation>
    <scope>NUCLEOTIDE SEQUENCE [LARGE SCALE GENOMIC DNA]</scope>
</reference>
<comment type="subcellular location">
    <subcellularLocation>
        <location evidence="1">Membrane</location>
        <topology evidence="1">Multi-pass membrane protein</topology>
    </subcellularLocation>
</comment>
<dbReference type="GO" id="GO:0016020">
    <property type="term" value="C:membrane"/>
    <property type="evidence" value="ECO:0007669"/>
    <property type="project" value="UniProtKB-SubCell"/>
</dbReference>
<dbReference type="FunCoup" id="D8QS85">
    <property type="interactions" value="1173"/>
</dbReference>
<dbReference type="Pfam" id="PF01529">
    <property type="entry name" value="DHHC"/>
    <property type="match status" value="1"/>
</dbReference>
<evidence type="ECO:0000256" key="4">
    <source>
        <dbReference type="ARBA" id="ARBA00022692"/>
    </source>
</evidence>